<dbReference type="KEGG" id="sgbi:P3F81_02135"/>
<proteinExistence type="predicted"/>
<dbReference type="PANTHER" id="PTHR46638:SF1">
    <property type="entry name" value="CORRINOID ADENOSYLTRANSFERASE"/>
    <property type="match status" value="1"/>
</dbReference>
<dbReference type="Pfam" id="PF02572">
    <property type="entry name" value="CobA_CobO_BtuR"/>
    <property type="match status" value="1"/>
</dbReference>
<evidence type="ECO:0000313" key="2">
    <source>
        <dbReference type="Proteomes" id="UP001243623"/>
    </source>
</evidence>
<accession>A0A9Y2EU50</accession>
<dbReference type="Gene3D" id="3.40.50.300">
    <property type="entry name" value="P-loop containing nucleotide triphosphate hydrolases"/>
    <property type="match status" value="1"/>
</dbReference>
<dbReference type="GO" id="GO:0005524">
    <property type="term" value="F:ATP binding"/>
    <property type="evidence" value="ECO:0007669"/>
    <property type="project" value="InterPro"/>
</dbReference>
<name>A0A9Y2EU50_9FIRM</name>
<keyword evidence="2" id="KW-1185">Reference proteome</keyword>
<dbReference type="EMBL" id="CP120678">
    <property type="protein sequence ID" value="WIW71150.1"/>
    <property type="molecule type" value="Genomic_DNA"/>
</dbReference>
<dbReference type="Proteomes" id="UP001243623">
    <property type="component" value="Chromosome"/>
</dbReference>
<dbReference type="GO" id="GO:0008817">
    <property type="term" value="F:corrinoid adenosyltransferase activity"/>
    <property type="evidence" value="ECO:0007669"/>
    <property type="project" value="InterPro"/>
</dbReference>
<reference evidence="1" key="1">
    <citation type="submission" date="2023-03" db="EMBL/GenBank/DDBJ databases">
        <title>Selenobaculum gbiensis gen. nov. sp. nov., a new bacterium isolated from the gut microbiota of IBD patient.</title>
        <authorList>
            <person name="Yeo S."/>
            <person name="Park H."/>
            <person name="Huh C.S."/>
        </authorList>
    </citation>
    <scope>NUCLEOTIDE SEQUENCE</scope>
    <source>
        <strain evidence="1">ICN-92133</strain>
    </source>
</reference>
<gene>
    <name evidence="1" type="ORF">P3F81_02135</name>
</gene>
<dbReference type="RefSeq" id="WP_147666772.1">
    <property type="nucleotide sequence ID" value="NZ_CP120678.1"/>
</dbReference>
<dbReference type="InterPro" id="IPR027417">
    <property type="entry name" value="P-loop_NTPase"/>
</dbReference>
<dbReference type="GO" id="GO:0009236">
    <property type="term" value="P:cobalamin biosynthetic process"/>
    <property type="evidence" value="ECO:0007669"/>
    <property type="project" value="InterPro"/>
</dbReference>
<dbReference type="PANTHER" id="PTHR46638">
    <property type="entry name" value="CORRINOID ADENOSYLTRANSFERASE"/>
    <property type="match status" value="1"/>
</dbReference>
<protein>
    <submittedName>
        <fullName evidence="1">Cob(I)yrinic acid a,c-diamide adenosyltransferase</fullName>
    </submittedName>
</protein>
<evidence type="ECO:0000313" key="1">
    <source>
        <dbReference type="EMBL" id="WIW71150.1"/>
    </source>
</evidence>
<dbReference type="PIRSF" id="PIRSF015617">
    <property type="entry name" value="Adensltrnsf_CobA"/>
    <property type="match status" value="1"/>
</dbReference>
<organism evidence="1 2">
    <name type="scientific">Selenobaculum gibii</name>
    <dbReference type="NCBI Taxonomy" id="3054208"/>
    <lineage>
        <taxon>Bacteria</taxon>
        <taxon>Bacillati</taxon>
        <taxon>Bacillota</taxon>
        <taxon>Negativicutes</taxon>
        <taxon>Selenomonadales</taxon>
        <taxon>Selenomonadaceae</taxon>
        <taxon>Selenobaculum</taxon>
    </lineage>
</organism>
<dbReference type="InterPro" id="IPR003724">
    <property type="entry name" value="CblAdoTrfase_CobA"/>
</dbReference>
<dbReference type="AlphaFoldDB" id="A0A9Y2EU50"/>
<dbReference type="CDD" id="cd00561">
    <property type="entry name" value="CobA_ACA"/>
    <property type="match status" value="1"/>
</dbReference>
<sequence length="195" mass="21935">MKFKGYVQVYTGDGKGKTTAAIGLAIRALGAGKRVCFLQFMKNKSYSEHCILNNLSRNLTVKTFGKPFFIAKKEEFDRLKEEVIGEEIVVFKSGFPPREYVALIHEGMEVAKRAVQSGDYDIVILDEVIVAVYFELIAGSELDFLIQNKLDSVELVLTGRKASKELIEKADLVTEMKEIKHYYTNGIEARVGIEN</sequence>
<dbReference type="SUPFAM" id="SSF52540">
    <property type="entry name" value="P-loop containing nucleoside triphosphate hydrolases"/>
    <property type="match status" value="1"/>
</dbReference>